<proteinExistence type="predicted"/>
<feature type="region of interest" description="Disordered" evidence="1">
    <location>
        <begin position="466"/>
        <end position="522"/>
    </location>
</feature>
<dbReference type="InterPro" id="IPR006429">
    <property type="entry name" value="Phage_lambda_portal"/>
</dbReference>
<evidence type="ECO:0000313" key="3">
    <source>
        <dbReference type="Proteomes" id="UP000192343"/>
    </source>
</evidence>
<dbReference type="STRING" id="1963862.B4O97_03525"/>
<dbReference type="GO" id="GO:0019068">
    <property type="term" value="P:virion assembly"/>
    <property type="evidence" value="ECO:0007669"/>
    <property type="project" value="InterPro"/>
</dbReference>
<dbReference type="Proteomes" id="UP000192343">
    <property type="component" value="Unassembled WGS sequence"/>
</dbReference>
<evidence type="ECO:0000256" key="1">
    <source>
        <dbReference type="SAM" id="MobiDB-lite"/>
    </source>
</evidence>
<dbReference type="GO" id="GO:0005198">
    <property type="term" value="F:structural molecule activity"/>
    <property type="evidence" value="ECO:0007669"/>
    <property type="project" value="InterPro"/>
</dbReference>
<organism evidence="2 3">
    <name type="scientific">Marispirochaeta aestuarii</name>
    <dbReference type="NCBI Taxonomy" id="1963862"/>
    <lineage>
        <taxon>Bacteria</taxon>
        <taxon>Pseudomonadati</taxon>
        <taxon>Spirochaetota</taxon>
        <taxon>Spirochaetia</taxon>
        <taxon>Spirochaetales</taxon>
        <taxon>Spirochaetaceae</taxon>
        <taxon>Marispirochaeta</taxon>
    </lineage>
</organism>
<dbReference type="AlphaFoldDB" id="A0A1Y1S1G3"/>
<evidence type="ECO:0008006" key="4">
    <source>
        <dbReference type="Google" id="ProtNLM"/>
    </source>
</evidence>
<dbReference type="Pfam" id="PF05136">
    <property type="entry name" value="Phage_portal_2"/>
    <property type="match status" value="1"/>
</dbReference>
<dbReference type="EMBL" id="MWQY01000003">
    <property type="protein sequence ID" value="ORC37273.1"/>
    <property type="molecule type" value="Genomic_DNA"/>
</dbReference>
<dbReference type="RefSeq" id="WP_083048382.1">
    <property type="nucleotide sequence ID" value="NZ_MWQY01000003.1"/>
</dbReference>
<feature type="compositionally biased region" description="Low complexity" evidence="1">
    <location>
        <begin position="507"/>
        <end position="516"/>
    </location>
</feature>
<feature type="compositionally biased region" description="Basic and acidic residues" evidence="1">
    <location>
        <begin position="466"/>
        <end position="475"/>
    </location>
</feature>
<sequence>MGFFDFLRPKVVYQRVHDSDYNNGRTFNSGKAKYGHIHYNEAGYTDYSRQRENARGVYADSLIARGIVRRLVDNVINTGLTRECTPIWNLIPGVSGWSDEERYQWTEDVEKRWQLYSESKESDIKGMLTFQQLQTSTYALRVKEGETFAICRYMNSPSRMNPLSLQILNNDQIQQPYDNPTLEAIKARKSTVKEGIEYDSTGHMVAIYVRDDLSNWSEAPKRVPMFGPRSGRRFVIYDANQETPEQFRGFPELSAMVYELDRLTEMSITEIENSIASALWLMSIETAIGGEKKIPIKPTGSTDLSANVNGMEDGPREVRIGKRALIQQNLGKGQSMKAYQPQHPNPNYAAFVEIHENMICSAIGMPLSVYRQKFQGSYSAARAEILFFWNNVIRRRSDFAYGFLDPAFEAWFSEEVDAGNIKAPGFKTLPIARRAWLAGTWNGISRPVVDPVKEVNAVKTRIDLGHTTGEREAKAHNGSSFRENIERLKKENELRREANQPIDPELAPDTPTDDPAPGGGSD</sequence>
<keyword evidence="3" id="KW-1185">Reference proteome</keyword>
<evidence type="ECO:0000313" key="2">
    <source>
        <dbReference type="EMBL" id="ORC37273.1"/>
    </source>
</evidence>
<comment type="caution">
    <text evidence="2">The sequence shown here is derived from an EMBL/GenBank/DDBJ whole genome shotgun (WGS) entry which is preliminary data.</text>
</comment>
<dbReference type="OrthoDB" id="9770450at2"/>
<protein>
    <recommendedName>
        <fullName evidence="4">Phage portal protein</fullName>
    </recommendedName>
</protein>
<name>A0A1Y1S1G3_9SPIO</name>
<accession>A0A1Y1S1G3</accession>
<feature type="compositionally biased region" description="Basic and acidic residues" evidence="1">
    <location>
        <begin position="483"/>
        <end position="498"/>
    </location>
</feature>
<gene>
    <name evidence="2" type="ORF">B4O97_03525</name>
</gene>
<reference evidence="2 3" key="1">
    <citation type="submission" date="2017-03" db="EMBL/GenBank/DDBJ databases">
        <title>Draft Genome sequence of Marispirochaeta sp. strain JC444.</title>
        <authorList>
            <person name="Shivani Y."/>
            <person name="Subhash Y."/>
            <person name="Sasikala C."/>
            <person name="Ramana C."/>
        </authorList>
    </citation>
    <scope>NUCLEOTIDE SEQUENCE [LARGE SCALE GENOMIC DNA]</scope>
    <source>
        <strain evidence="2 3">JC444</strain>
    </source>
</reference>